<comment type="subcellular location">
    <subcellularLocation>
        <location evidence="4">Cytoplasm</location>
    </subcellularLocation>
</comment>
<evidence type="ECO:0000256" key="18">
    <source>
        <dbReference type="PIRSR" id="PIRSR000732-2"/>
    </source>
</evidence>
<dbReference type="Gene3D" id="1.10.274.10">
    <property type="entry name" value="PtsI, HPr-binding domain"/>
    <property type="match status" value="1"/>
</dbReference>
<dbReference type="PANTHER" id="PTHR46244:SF3">
    <property type="entry name" value="PHOSPHOENOLPYRUVATE-PROTEIN PHOSPHOTRANSFERASE"/>
    <property type="match status" value="1"/>
</dbReference>
<feature type="domain" description="PEP-utilising enzyme mobile" evidence="21">
    <location>
        <begin position="189"/>
        <end position="261"/>
    </location>
</feature>
<dbReference type="InterPro" id="IPR023151">
    <property type="entry name" value="PEP_util_CS"/>
</dbReference>
<feature type="region of interest" description="Disordered" evidence="20">
    <location>
        <begin position="144"/>
        <end position="187"/>
    </location>
</feature>
<feature type="binding site" evidence="18">
    <location>
        <position position="358"/>
    </location>
    <ligand>
        <name>phosphoenolpyruvate</name>
        <dbReference type="ChEBI" id="CHEBI:58702"/>
    </ligand>
</feature>
<sequence>MRGLDGVGSTPRSGVGTARWYRPDADLTLPDRPAPESVDTEAELARYGAARDAARAALRDARDRTAERVGEDEAAVFEAHESFLDDPTIVEDVEGAIGDGTPAVHAVDDRFGEAVAQFEEMDGRMAERADDLRDVRDRLLRALLDAEADEPSGATATDRPEPDDGPGDPGDGPVHSGPARSPADLGALPTGTVLLAERLTPSDTAALDPDAIAGIATVEGGRTSHAAIIARSLAIPAVVGVGEALESVADGETVLVDGDAGRVIVDPDEEHRAAAEEDGPDAITARVETADGRPIEVAANVGGETELGPAAERGADGVGLFRTEFLFIDRESPPTEAEQYEAVTAALSAFPDDRVVVRTVDIGGDKPVPYLDLPEEENPFLGRRGVRLSLGEHAALFETQLRALLRAAATEHGDRLAVMFPLVSRVEEVERAVETVESVAADLAAEGVDHAVPELGAMIETPAAVFVADALAERLDFLSVGTNDLAQYVMAADRGNDAVADYHDPLHPAVLRALDRTTAAAADADAWVGMCGEMAGDPALTELLVGLGFDELSMSAVTVPEVKARVRAVDSGAAAALADDALACETRRAVTDVLDLDDRAE</sequence>
<dbReference type="InterPro" id="IPR024692">
    <property type="entry name" value="PTS_EI"/>
</dbReference>
<evidence type="ECO:0000256" key="14">
    <source>
        <dbReference type="ARBA" id="ARBA00022777"/>
    </source>
</evidence>
<feature type="active site" description="Proton donor" evidence="17">
    <location>
        <position position="531"/>
    </location>
</feature>
<dbReference type="InterPro" id="IPR015813">
    <property type="entry name" value="Pyrv/PenolPyrv_kinase-like_dom"/>
</dbReference>
<dbReference type="Gene3D" id="3.50.30.10">
    <property type="entry name" value="Phosphohistidine domain"/>
    <property type="match status" value="1"/>
</dbReference>
<dbReference type="PROSITE" id="PS00742">
    <property type="entry name" value="PEP_ENZYMES_2"/>
    <property type="match status" value="1"/>
</dbReference>
<comment type="caution">
    <text evidence="24">The sequence shown here is derived from an EMBL/GenBank/DDBJ whole genome shotgun (WGS) entry which is preliminary data.</text>
</comment>
<keyword evidence="9" id="KW-0963">Cytoplasm</keyword>
<keyword evidence="12" id="KW-0598">Phosphotransferase system</keyword>
<dbReference type="InterPro" id="IPR040442">
    <property type="entry name" value="Pyrv_kinase-like_dom_sf"/>
</dbReference>
<evidence type="ECO:0000256" key="16">
    <source>
        <dbReference type="ARBA" id="ARBA00033235"/>
    </source>
</evidence>
<comment type="similarity">
    <text evidence="5">Belongs to the PEP-utilizing enzyme family.</text>
</comment>
<dbReference type="InterPro" id="IPR050499">
    <property type="entry name" value="PEP-utilizing_PTS_enzyme"/>
</dbReference>
<feature type="binding site" evidence="18">
    <location>
        <position position="494"/>
    </location>
    <ligand>
        <name>phosphoenolpyruvate</name>
        <dbReference type="ChEBI" id="CHEBI:58702"/>
    </ligand>
</feature>
<dbReference type="Pfam" id="PF05524">
    <property type="entry name" value="PEP-utilisers_N"/>
    <property type="match status" value="1"/>
</dbReference>
<keyword evidence="11 25" id="KW-0808">Transferase</keyword>
<dbReference type="NCBIfam" id="TIGR01417">
    <property type="entry name" value="PTS_I_fam"/>
    <property type="match status" value="1"/>
</dbReference>
<dbReference type="GO" id="GO:0046872">
    <property type="term" value="F:metal ion binding"/>
    <property type="evidence" value="ECO:0007669"/>
    <property type="project" value="UniProtKB-KW"/>
</dbReference>
<comment type="function">
    <text evidence="3">General (non sugar-specific) component of the phosphoenolpyruvate-dependent sugar phosphotransferase system (sugar PTS). This major carbohydrate active-transport system catalyzes the phosphorylation of incoming sugar substrates concomitantly with their translocation across the cell membrane. Enzyme I transfers the phosphoryl group from phosphoenolpyruvate (PEP) to the phosphoryl carrier protein (HPr).</text>
</comment>
<keyword evidence="14" id="KW-0418">Kinase</keyword>
<gene>
    <name evidence="25" type="primary">ptsP</name>
    <name evidence="25" type="ORF">ABNG02_09710</name>
    <name evidence="24" type="ORF">GCM10008994_04870</name>
</gene>
<evidence type="ECO:0000256" key="1">
    <source>
        <dbReference type="ARBA" id="ARBA00000683"/>
    </source>
</evidence>
<dbReference type="SUPFAM" id="SSF52009">
    <property type="entry name" value="Phosphohistidine domain"/>
    <property type="match status" value="1"/>
</dbReference>
<keyword evidence="8" id="KW-0813">Transport</keyword>
<evidence type="ECO:0000259" key="21">
    <source>
        <dbReference type="Pfam" id="PF00391"/>
    </source>
</evidence>
<evidence type="ECO:0000256" key="6">
    <source>
        <dbReference type="ARBA" id="ARBA00012232"/>
    </source>
</evidence>
<dbReference type="PANTHER" id="PTHR46244">
    <property type="entry name" value="PHOSPHOENOLPYRUVATE-PROTEIN PHOSPHOTRANSFERASE"/>
    <property type="match status" value="1"/>
</dbReference>
<evidence type="ECO:0000256" key="4">
    <source>
        <dbReference type="ARBA" id="ARBA00004496"/>
    </source>
</evidence>
<dbReference type="SUPFAM" id="SSF51621">
    <property type="entry name" value="Phosphoenolpyruvate/pyruvate domain"/>
    <property type="match status" value="1"/>
</dbReference>
<dbReference type="InterPro" id="IPR006318">
    <property type="entry name" value="PTS_EI-like"/>
</dbReference>
<reference evidence="25 27" key="3">
    <citation type="submission" date="2024-06" db="EMBL/GenBank/DDBJ databases">
        <title>Halorubrum miltondacostae sp. nov., a potential PHA producer isolated from an inland solar saltern in Rio Maior, Portugal.</title>
        <authorList>
            <person name="Albuquerque L."/>
            <person name="Viver T."/>
            <person name="Barroso C."/>
            <person name="Claudino R."/>
            <person name="Galvan M."/>
            <person name="Simoes G."/>
            <person name="Lobo Da Cunha A."/>
            <person name="Egas C."/>
        </authorList>
    </citation>
    <scope>NUCLEOTIDE SEQUENCE [LARGE SCALE GENOMIC DNA]</scope>
    <source>
        <strain evidence="25 27">DSM 18646</strain>
    </source>
</reference>
<evidence type="ECO:0000313" key="26">
    <source>
        <dbReference type="Proteomes" id="UP001501425"/>
    </source>
</evidence>
<dbReference type="InterPro" id="IPR000121">
    <property type="entry name" value="PEP_util_C"/>
</dbReference>
<dbReference type="Proteomes" id="UP001501425">
    <property type="component" value="Unassembled WGS sequence"/>
</dbReference>
<dbReference type="GO" id="GO:0016301">
    <property type="term" value="F:kinase activity"/>
    <property type="evidence" value="ECO:0007669"/>
    <property type="project" value="UniProtKB-KW"/>
</dbReference>
<dbReference type="Proteomes" id="UP001567571">
    <property type="component" value="Unassembled WGS sequence"/>
</dbReference>
<organism evidence="24 26">
    <name type="scientific">Halorubrum ejinorense</name>
    <dbReference type="NCBI Taxonomy" id="425309"/>
    <lineage>
        <taxon>Archaea</taxon>
        <taxon>Methanobacteriati</taxon>
        <taxon>Methanobacteriota</taxon>
        <taxon>Stenosarchaea group</taxon>
        <taxon>Halobacteria</taxon>
        <taxon>Halobacteriales</taxon>
        <taxon>Haloferacaceae</taxon>
        <taxon>Halorubrum</taxon>
    </lineage>
</organism>
<dbReference type="Gene3D" id="3.20.20.60">
    <property type="entry name" value="Phosphoenolpyruvate-binding domains"/>
    <property type="match status" value="1"/>
</dbReference>
<evidence type="ECO:0000313" key="27">
    <source>
        <dbReference type="Proteomes" id="UP001567571"/>
    </source>
</evidence>
<dbReference type="GO" id="GO:0009401">
    <property type="term" value="P:phosphoenolpyruvate-dependent sugar phosphotransferase system"/>
    <property type="evidence" value="ECO:0007669"/>
    <property type="project" value="UniProtKB-KW"/>
</dbReference>
<dbReference type="PRINTS" id="PR01736">
    <property type="entry name" value="PHPHTRNFRASE"/>
</dbReference>
<feature type="domain" description="PEP-utilising enzyme C-terminal" evidence="22">
    <location>
        <begin position="284"/>
        <end position="570"/>
    </location>
</feature>
<dbReference type="PIRSF" id="PIRSF000732">
    <property type="entry name" value="PTS_enzyme_I"/>
    <property type="match status" value="1"/>
</dbReference>
<dbReference type="Pfam" id="PF00391">
    <property type="entry name" value="PEP-utilizers"/>
    <property type="match status" value="1"/>
</dbReference>
<feature type="active site" description="Tele-phosphohistidine intermediate" evidence="17">
    <location>
        <position position="225"/>
    </location>
</feature>
<dbReference type="InterPro" id="IPR008731">
    <property type="entry name" value="PTS_EIN"/>
</dbReference>
<dbReference type="PROSITE" id="PS00370">
    <property type="entry name" value="PEP_ENZYMES_PHOS_SITE"/>
    <property type="match status" value="1"/>
</dbReference>
<evidence type="ECO:0000256" key="3">
    <source>
        <dbReference type="ARBA" id="ARBA00002728"/>
    </source>
</evidence>
<comment type="cofactor">
    <cofactor evidence="2 19">
        <name>Mg(2+)</name>
        <dbReference type="ChEBI" id="CHEBI:18420"/>
    </cofactor>
</comment>
<comment type="catalytic activity">
    <reaction evidence="1">
        <text>L-histidyl-[protein] + phosphoenolpyruvate = N(pros)-phospho-L-histidyl-[protein] + pyruvate</text>
        <dbReference type="Rhea" id="RHEA:23880"/>
        <dbReference type="Rhea" id="RHEA-COMP:9745"/>
        <dbReference type="Rhea" id="RHEA-COMP:9746"/>
        <dbReference type="ChEBI" id="CHEBI:15361"/>
        <dbReference type="ChEBI" id="CHEBI:29979"/>
        <dbReference type="ChEBI" id="CHEBI:58702"/>
        <dbReference type="ChEBI" id="CHEBI:64837"/>
        <dbReference type="EC" id="2.7.3.9"/>
    </reaction>
</comment>
<keyword evidence="10" id="KW-0762">Sugar transport</keyword>
<dbReference type="InterPro" id="IPR036618">
    <property type="entry name" value="PtsI_HPr-bd_sf"/>
</dbReference>
<feature type="binding site" evidence="19">
    <location>
        <position position="460"/>
    </location>
    <ligand>
        <name>Mg(2+)</name>
        <dbReference type="ChEBI" id="CHEBI:18420"/>
    </ligand>
</feature>
<evidence type="ECO:0000256" key="2">
    <source>
        <dbReference type="ARBA" id="ARBA00001946"/>
    </source>
</evidence>
<protein>
    <recommendedName>
        <fullName evidence="7">Phosphoenolpyruvate-protein phosphotransferase</fullName>
        <ecNumber evidence="6">2.7.3.9</ecNumber>
    </recommendedName>
    <alternativeName>
        <fullName evidence="16">Phosphotransferase system, enzyme I</fullName>
    </alternativeName>
</protein>
<reference evidence="24" key="1">
    <citation type="journal article" date="2014" name="Int. J. Syst. Evol. Microbiol.">
        <title>Complete genome sequence of Corynebacterium casei LMG S-19264T (=DSM 44701T), isolated from a smear-ripened cheese.</title>
        <authorList>
            <consortium name="US DOE Joint Genome Institute (JGI-PGF)"/>
            <person name="Walter F."/>
            <person name="Albersmeier A."/>
            <person name="Kalinowski J."/>
            <person name="Ruckert C."/>
        </authorList>
    </citation>
    <scope>NUCLEOTIDE SEQUENCE</scope>
    <source>
        <strain evidence="24">JCM 14265</strain>
    </source>
</reference>
<evidence type="ECO:0000256" key="19">
    <source>
        <dbReference type="PIRSR" id="PIRSR000732-3"/>
    </source>
</evidence>
<evidence type="ECO:0000313" key="24">
    <source>
        <dbReference type="EMBL" id="GAA0533162.1"/>
    </source>
</evidence>
<evidence type="ECO:0000256" key="12">
    <source>
        <dbReference type="ARBA" id="ARBA00022683"/>
    </source>
</evidence>
<dbReference type="EC" id="2.7.3.9" evidence="6"/>
<feature type="region of interest" description="Disordered" evidence="20">
    <location>
        <begin position="1"/>
        <end position="42"/>
    </location>
</feature>
<dbReference type="InterPro" id="IPR036637">
    <property type="entry name" value="Phosphohistidine_dom_sf"/>
</dbReference>
<dbReference type="RefSeq" id="WP_343776322.1">
    <property type="nucleotide sequence ID" value="NZ_BAAADQ010000002.1"/>
</dbReference>
<keyword evidence="27" id="KW-1185">Reference proteome</keyword>
<keyword evidence="15 19" id="KW-0460">Magnesium</keyword>
<feature type="domain" description="Phosphotransferase system enzyme I N-terminal" evidence="23">
    <location>
        <begin position="6"/>
        <end position="128"/>
    </location>
</feature>
<evidence type="ECO:0000256" key="8">
    <source>
        <dbReference type="ARBA" id="ARBA00022448"/>
    </source>
</evidence>
<evidence type="ECO:0000256" key="15">
    <source>
        <dbReference type="ARBA" id="ARBA00022842"/>
    </source>
</evidence>
<evidence type="ECO:0000256" key="9">
    <source>
        <dbReference type="ARBA" id="ARBA00022490"/>
    </source>
</evidence>
<dbReference type="GO" id="GO:0005737">
    <property type="term" value="C:cytoplasm"/>
    <property type="evidence" value="ECO:0007669"/>
    <property type="project" value="UniProtKB-SubCell"/>
</dbReference>
<evidence type="ECO:0000256" key="5">
    <source>
        <dbReference type="ARBA" id="ARBA00007837"/>
    </source>
</evidence>
<evidence type="ECO:0000259" key="23">
    <source>
        <dbReference type="Pfam" id="PF05524"/>
    </source>
</evidence>
<dbReference type="InterPro" id="IPR018274">
    <property type="entry name" value="PEP_util_AS"/>
</dbReference>
<keyword evidence="13 19" id="KW-0479">Metal-binding</keyword>
<evidence type="ECO:0000256" key="11">
    <source>
        <dbReference type="ARBA" id="ARBA00022679"/>
    </source>
</evidence>
<evidence type="ECO:0000256" key="13">
    <source>
        <dbReference type="ARBA" id="ARBA00022723"/>
    </source>
</evidence>
<evidence type="ECO:0000256" key="10">
    <source>
        <dbReference type="ARBA" id="ARBA00022597"/>
    </source>
</evidence>
<evidence type="ECO:0000256" key="17">
    <source>
        <dbReference type="PIRSR" id="PIRSR000732-1"/>
    </source>
</evidence>
<feature type="binding site" evidence="19">
    <location>
        <position position="484"/>
    </location>
    <ligand>
        <name>Mg(2+)</name>
        <dbReference type="ChEBI" id="CHEBI:18420"/>
    </ligand>
</feature>
<evidence type="ECO:0000259" key="22">
    <source>
        <dbReference type="Pfam" id="PF02896"/>
    </source>
</evidence>
<feature type="binding site" evidence="18">
    <location>
        <begin position="483"/>
        <end position="484"/>
    </location>
    <ligand>
        <name>phosphoenolpyruvate</name>
        <dbReference type="ChEBI" id="CHEBI:58702"/>
    </ligand>
</feature>
<reference evidence="24" key="2">
    <citation type="submission" date="2023-12" db="EMBL/GenBank/DDBJ databases">
        <authorList>
            <person name="Sun Q."/>
            <person name="Inoue M."/>
        </authorList>
    </citation>
    <scope>NUCLEOTIDE SEQUENCE</scope>
    <source>
        <strain evidence="24">JCM 14265</strain>
    </source>
</reference>
<dbReference type="GO" id="GO:0008965">
    <property type="term" value="F:phosphoenolpyruvate-protein phosphotransferase activity"/>
    <property type="evidence" value="ECO:0007669"/>
    <property type="project" value="UniProtKB-EC"/>
</dbReference>
<dbReference type="EMBL" id="BAAADQ010000002">
    <property type="protein sequence ID" value="GAA0533162.1"/>
    <property type="molecule type" value="Genomic_DNA"/>
</dbReference>
<accession>A0AAV3SMQ5</accession>
<dbReference type="InterPro" id="IPR008279">
    <property type="entry name" value="PEP-util_enz_mobile_dom"/>
</dbReference>
<evidence type="ECO:0000256" key="20">
    <source>
        <dbReference type="SAM" id="MobiDB-lite"/>
    </source>
</evidence>
<dbReference type="Pfam" id="PF02896">
    <property type="entry name" value="PEP-utilizers_C"/>
    <property type="match status" value="1"/>
</dbReference>
<evidence type="ECO:0000313" key="25">
    <source>
        <dbReference type="EMBL" id="MEZ3167599.1"/>
    </source>
</evidence>
<feature type="binding site" evidence="18">
    <location>
        <position position="322"/>
    </location>
    <ligand>
        <name>phosphoenolpyruvate</name>
        <dbReference type="ChEBI" id="CHEBI:58702"/>
    </ligand>
</feature>
<dbReference type="EMBL" id="JBEDNW010000004">
    <property type="protein sequence ID" value="MEZ3167599.1"/>
    <property type="molecule type" value="Genomic_DNA"/>
</dbReference>
<dbReference type="SUPFAM" id="SSF47831">
    <property type="entry name" value="Enzyme I of the PEP:sugar phosphotransferase system HPr-binding (sub)domain"/>
    <property type="match status" value="1"/>
</dbReference>
<proteinExistence type="inferred from homology"/>
<evidence type="ECO:0000256" key="7">
    <source>
        <dbReference type="ARBA" id="ARBA00016544"/>
    </source>
</evidence>
<dbReference type="AlphaFoldDB" id="A0AAV3SMQ5"/>
<name>A0AAV3SMQ5_9EURY</name>